<accession>A0A8S5N8C7</accession>
<evidence type="ECO:0000256" key="1">
    <source>
        <dbReference type="SAM" id="MobiDB-lite"/>
    </source>
</evidence>
<organism evidence="2">
    <name type="scientific">Siphoviridae sp. ctepM7</name>
    <dbReference type="NCBI Taxonomy" id="2826408"/>
    <lineage>
        <taxon>Viruses</taxon>
        <taxon>Duplodnaviria</taxon>
        <taxon>Heunggongvirae</taxon>
        <taxon>Uroviricota</taxon>
        <taxon>Caudoviricetes</taxon>
    </lineage>
</organism>
<dbReference type="EMBL" id="BK015101">
    <property type="protein sequence ID" value="DAD91029.1"/>
    <property type="molecule type" value="Genomic_DNA"/>
</dbReference>
<sequence length="68" mass="7504">MEKYIKASDGKDIRISTRPEPYGGADYGAPIPMMDPDPSRADTTITAGGFELSYDSKGYCYKRVRVHG</sequence>
<name>A0A8S5N8C7_9CAUD</name>
<feature type="compositionally biased region" description="Basic and acidic residues" evidence="1">
    <location>
        <begin position="1"/>
        <end position="17"/>
    </location>
</feature>
<protein>
    <submittedName>
        <fullName evidence="2">Uncharacterized protein</fullName>
    </submittedName>
</protein>
<evidence type="ECO:0000313" key="2">
    <source>
        <dbReference type="EMBL" id="DAD91029.1"/>
    </source>
</evidence>
<proteinExistence type="predicted"/>
<feature type="region of interest" description="Disordered" evidence="1">
    <location>
        <begin position="1"/>
        <end position="29"/>
    </location>
</feature>
<reference evidence="2" key="1">
    <citation type="journal article" date="2021" name="Proc. Natl. Acad. Sci. U.S.A.">
        <title>A Catalog of Tens of Thousands of Viruses from Human Metagenomes Reveals Hidden Associations with Chronic Diseases.</title>
        <authorList>
            <person name="Tisza M.J."/>
            <person name="Buck C.B."/>
        </authorList>
    </citation>
    <scope>NUCLEOTIDE SEQUENCE</scope>
    <source>
        <strain evidence="2">CtepM7</strain>
    </source>
</reference>